<organism evidence="1 2">
    <name type="scientific">Methanolapillus millepedarum</name>
    <dbReference type="NCBI Taxonomy" id="3028296"/>
    <lineage>
        <taxon>Archaea</taxon>
        <taxon>Methanobacteriati</taxon>
        <taxon>Methanobacteriota</taxon>
        <taxon>Stenosarchaea group</taxon>
        <taxon>Methanomicrobia</taxon>
        <taxon>Methanosarcinales</taxon>
        <taxon>Methanosarcinaceae</taxon>
        <taxon>Methanolapillus</taxon>
    </lineage>
</organism>
<name>A0AA96V2E0_9EURY</name>
<accession>A0AA96V2E0</accession>
<dbReference type="GeneID" id="89229867"/>
<evidence type="ECO:0000313" key="2">
    <source>
        <dbReference type="Proteomes" id="UP001303587"/>
    </source>
</evidence>
<evidence type="ECO:0000313" key="1">
    <source>
        <dbReference type="EMBL" id="WNY25212.1"/>
    </source>
</evidence>
<gene>
    <name evidence="1" type="ORF">MsAc7_07580</name>
</gene>
<keyword evidence="2" id="KW-1185">Reference proteome</keyword>
<sequence length="86" mass="10205">MLTVAQTKQTSIELKENYRISELTPEVICADLRINDRELNKVLEMVNPDPTTVWRVRDYMERKIKEQGKTPAPYSALITNIWYRYD</sequence>
<dbReference type="InterPro" id="IPR018757">
    <property type="entry name" value="DUF2316"/>
</dbReference>
<dbReference type="AlphaFoldDB" id="A0AA96V2E0"/>
<reference evidence="1 2" key="1">
    <citation type="submission" date="2023-07" db="EMBL/GenBank/DDBJ databases">
        <title>Closed genoem sequence of Methanosarcinaceae archaeon Ac7.</title>
        <authorList>
            <person name="Poehlein A."/>
            <person name="Protasov E."/>
            <person name="Platt K."/>
            <person name="Reeh H."/>
            <person name="Daniel R."/>
            <person name="Brune A."/>
        </authorList>
    </citation>
    <scope>NUCLEOTIDE SEQUENCE [LARGE SCALE GENOMIC DNA]</scope>
    <source>
        <strain evidence="1 2">Ac7</strain>
    </source>
</reference>
<dbReference type="EMBL" id="CP131060">
    <property type="protein sequence ID" value="WNY25212.1"/>
    <property type="molecule type" value="Genomic_DNA"/>
</dbReference>
<dbReference type="Pfam" id="PF10078">
    <property type="entry name" value="DUF2316"/>
    <property type="match status" value="1"/>
</dbReference>
<proteinExistence type="predicted"/>
<protein>
    <recommendedName>
        <fullName evidence="3">DUF2316 family protein</fullName>
    </recommendedName>
</protein>
<evidence type="ECO:0008006" key="3">
    <source>
        <dbReference type="Google" id="ProtNLM"/>
    </source>
</evidence>
<dbReference type="RefSeq" id="WP_338103245.1">
    <property type="nucleotide sequence ID" value="NZ_CP131060.1"/>
</dbReference>
<dbReference type="Proteomes" id="UP001303587">
    <property type="component" value="Chromosome"/>
</dbReference>